<protein>
    <recommendedName>
        <fullName evidence="4">Protein kinase domain-containing protein</fullName>
    </recommendedName>
</protein>
<accession>A0ABD3FYF6</accession>
<dbReference type="SUPFAM" id="SSF56112">
    <property type="entry name" value="Protein kinase-like (PK-like)"/>
    <property type="match status" value="1"/>
</dbReference>
<proteinExistence type="predicted"/>
<dbReference type="EMBL" id="JBIMZQ010000006">
    <property type="protein sequence ID" value="KAL3670689.1"/>
    <property type="molecule type" value="Genomic_DNA"/>
</dbReference>
<gene>
    <name evidence="2" type="ORF">V7S43_003877</name>
</gene>
<dbReference type="Gene3D" id="3.30.200.20">
    <property type="entry name" value="Phosphorylase Kinase, domain 1"/>
    <property type="match status" value="1"/>
</dbReference>
<name>A0ABD3FYF6_9STRA</name>
<dbReference type="GO" id="GO:0005524">
    <property type="term" value="F:ATP binding"/>
    <property type="evidence" value="ECO:0007669"/>
    <property type="project" value="UniProtKB-UniRule"/>
</dbReference>
<organism evidence="2 3">
    <name type="scientific">Phytophthora oleae</name>
    <dbReference type="NCBI Taxonomy" id="2107226"/>
    <lineage>
        <taxon>Eukaryota</taxon>
        <taxon>Sar</taxon>
        <taxon>Stramenopiles</taxon>
        <taxon>Oomycota</taxon>
        <taxon>Peronosporomycetes</taxon>
        <taxon>Peronosporales</taxon>
        <taxon>Peronosporaceae</taxon>
        <taxon>Phytophthora</taxon>
    </lineage>
</organism>
<evidence type="ECO:0000256" key="1">
    <source>
        <dbReference type="PROSITE-ProRule" id="PRU10141"/>
    </source>
</evidence>
<keyword evidence="1" id="KW-0067">ATP-binding</keyword>
<feature type="binding site" evidence="1">
    <location>
        <position position="66"/>
    </location>
    <ligand>
        <name>ATP</name>
        <dbReference type="ChEBI" id="CHEBI:30616"/>
    </ligand>
</feature>
<reference evidence="2 3" key="1">
    <citation type="submission" date="2024-09" db="EMBL/GenBank/DDBJ databases">
        <title>Genome sequencing and assembly of Phytophthora oleae, isolate VK10A, causative agent of rot of olive drupes.</title>
        <authorList>
            <person name="Conti Taguali S."/>
            <person name="Riolo M."/>
            <person name="La Spada F."/>
            <person name="Cacciola S.O."/>
            <person name="Dionisio G."/>
        </authorList>
    </citation>
    <scope>NUCLEOTIDE SEQUENCE [LARGE SCALE GENOMIC DNA]</scope>
    <source>
        <strain evidence="2 3">VK10A</strain>
    </source>
</reference>
<dbReference type="InterPro" id="IPR011009">
    <property type="entry name" value="Kinase-like_dom_sf"/>
</dbReference>
<dbReference type="PROSITE" id="PS00107">
    <property type="entry name" value="PROTEIN_KINASE_ATP"/>
    <property type="match status" value="1"/>
</dbReference>
<keyword evidence="3" id="KW-1185">Reference proteome</keyword>
<dbReference type="Proteomes" id="UP001632037">
    <property type="component" value="Unassembled WGS sequence"/>
</dbReference>
<sequence>MWVNMGSKTLFQNFITDNISPWVTHLSNACSSLNVDVVEGDAFLGRGAFGRVFKVTGQDQEVYALKVVEKCSVDRLHLEEAALKKAQGTGLTIKPVGKVVESPDTAALLLYPVGKPLPEPKTREEVQNLFKLLWQLHATGLVHGILASRM</sequence>
<evidence type="ECO:0008006" key="4">
    <source>
        <dbReference type="Google" id="ProtNLM"/>
    </source>
</evidence>
<comment type="caution">
    <text evidence="2">The sequence shown here is derived from an EMBL/GenBank/DDBJ whole genome shotgun (WGS) entry which is preliminary data.</text>
</comment>
<evidence type="ECO:0000313" key="3">
    <source>
        <dbReference type="Proteomes" id="UP001632037"/>
    </source>
</evidence>
<dbReference type="InterPro" id="IPR017441">
    <property type="entry name" value="Protein_kinase_ATP_BS"/>
</dbReference>
<keyword evidence="1" id="KW-0547">Nucleotide-binding</keyword>
<evidence type="ECO:0000313" key="2">
    <source>
        <dbReference type="EMBL" id="KAL3670689.1"/>
    </source>
</evidence>
<dbReference type="AlphaFoldDB" id="A0ABD3FYF6"/>